<dbReference type="InterPro" id="IPR001789">
    <property type="entry name" value="Sig_transdc_resp-reg_receiver"/>
</dbReference>
<dbReference type="Proteomes" id="UP000198238">
    <property type="component" value="Chromosome"/>
</dbReference>
<dbReference type="SUPFAM" id="SSF52540">
    <property type="entry name" value="P-loop containing nucleoside triphosphate hydrolases"/>
    <property type="match status" value="1"/>
</dbReference>
<dbReference type="InterPro" id="IPR011006">
    <property type="entry name" value="CheY-like_superfamily"/>
</dbReference>
<dbReference type="Pfam" id="PF02954">
    <property type="entry name" value="HTH_8"/>
    <property type="match status" value="1"/>
</dbReference>
<dbReference type="Pfam" id="PF00072">
    <property type="entry name" value="Response_reg"/>
    <property type="match status" value="1"/>
</dbReference>
<dbReference type="Gene3D" id="1.10.8.60">
    <property type="match status" value="1"/>
</dbReference>
<dbReference type="SUPFAM" id="SSF46689">
    <property type="entry name" value="Homeodomain-like"/>
    <property type="match status" value="1"/>
</dbReference>
<dbReference type="GO" id="GO:0005524">
    <property type="term" value="F:ATP binding"/>
    <property type="evidence" value="ECO:0007669"/>
    <property type="project" value="UniProtKB-KW"/>
</dbReference>
<dbReference type="Pfam" id="PF00158">
    <property type="entry name" value="Sigma54_activat"/>
    <property type="match status" value="1"/>
</dbReference>
<evidence type="ECO:0000259" key="7">
    <source>
        <dbReference type="PROSITE" id="PS50045"/>
    </source>
</evidence>
<dbReference type="SUPFAM" id="SSF52172">
    <property type="entry name" value="CheY-like"/>
    <property type="match status" value="1"/>
</dbReference>
<dbReference type="SMART" id="SM00448">
    <property type="entry name" value="REC"/>
    <property type="match status" value="1"/>
</dbReference>
<dbReference type="Gene3D" id="1.10.10.60">
    <property type="entry name" value="Homeodomain-like"/>
    <property type="match status" value="1"/>
</dbReference>
<dbReference type="PROSITE" id="PS50110">
    <property type="entry name" value="RESPONSE_REGULATORY"/>
    <property type="match status" value="1"/>
</dbReference>
<keyword evidence="5" id="KW-0597">Phosphoprotein</keyword>
<name>A0A220S0K0_9NEIS</name>
<keyword evidence="1" id="KW-0547">Nucleotide-binding</keyword>
<dbReference type="SMART" id="SM00382">
    <property type="entry name" value="AAA"/>
    <property type="match status" value="1"/>
</dbReference>
<dbReference type="FunFam" id="3.40.50.300:FF:000006">
    <property type="entry name" value="DNA-binding transcriptional regulator NtrC"/>
    <property type="match status" value="1"/>
</dbReference>
<dbReference type="GO" id="GO:0000160">
    <property type="term" value="P:phosphorelay signal transduction system"/>
    <property type="evidence" value="ECO:0007669"/>
    <property type="project" value="InterPro"/>
</dbReference>
<feature type="domain" description="Sigma-54 factor interaction" evidence="7">
    <location>
        <begin position="208"/>
        <end position="435"/>
    </location>
</feature>
<evidence type="ECO:0000256" key="3">
    <source>
        <dbReference type="ARBA" id="ARBA00023015"/>
    </source>
</evidence>
<evidence type="ECO:0000256" key="2">
    <source>
        <dbReference type="ARBA" id="ARBA00022840"/>
    </source>
</evidence>
<keyword evidence="3" id="KW-0805">Transcription regulation</keyword>
<dbReference type="InterPro" id="IPR025943">
    <property type="entry name" value="Sigma_54_int_dom_ATP-bd_2"/>
</dbReference>
<feature type="modified residue" description="4-aspartylphosphate" evidence="5">
    <location>
        <position position="56"/>
    </location>
</feature>
<dbReference type="KEGG" id="nei:BG910_03985"/>
<dbReference type="PRINTS" id="PR01590">
    <property type="entry name" value="HTHFIS"/>
</dbReference>
<dbReference type="InterPro" id="IPR002197">
    <property type="entry name" value="HTH_Fis"/>
</dbReference>
<reference evidence="9 10" key="1">
    <citation type="submission" date="2017-06" db="EMBL/GenBank/DDBJ databases">
        <title>Neisseria chenwenguii sp. nov., isolated from the intestinal contents of Tibetan Plateau Pika in Yushu, Qinghai Province, China.</title>
        <authorList>
            <person name="Zhang G."/>
        </authorList>
    </citation>
    <scope>NUCLEOTIDE SEQUENCE [LARGE SCALE GENOMIC DNA]</scope>
    <source>
        <strain evidence="9 10">10023</strain>
    </source>
</reference>
<dbReference type="Pfam" id="PF25601">
    <property type="entry name" value="AAA_lid_14"/>
    <property type="match status" value="1"/>
</dbReference>
<feature type="region of interest" description="Disordered" evidence="6">
    <location>
        <begin position="148"/>
        <end position="177"/>
    </location>
</feature>
<dbReference type="AlphaFoldDB" id="A0A220S0K0"/>
<protein>
    <submittedName>
        <fullName evidence="9">Transcriptional regulator</fullName>
    </submittedName>
</protein>
<dbReference type="GO" id="GO:0006355">
    <property type="term" value="P:regulation of DNA-templated transcription"/>
    <property type="evidence" value="ECO:0007669"/>
    <property type="project" value="InterPro"/>
</dbReference>
<keyword evidence="4" id="KW-0804">Transcription</keyword>
<dbReference type="InterPro" id="IPR027417">
    <property type="entry name" value="P-loop_NTPase"/>
</dbReference>
<dbReference type="InterPro" id="IPR009057">
    <property type="entry name" value="Homeodomain-like_sf"/>
</dbReference>
<keyword evidence="2" id="KW-0067">ATP-binding</keyword>
<evidence type="ECO:0000256" key="4">
    <source>
        <dbReference type="ARBA" id="ARBA00023163"/>
    </source>
</evidence>
<evidence type="ECO:0000313" key="9">
    <source>
        <dbReference type="EMBL" id="ASK27010.1"/>
    </source>
</evidence>
<dbReference type="Gene3D" id="3.40.50.300">
    <property type="entry name" value="P-loop containing nucleotide triphosphate hydrolases"/>
    <property type="match status" value="1"/>
</dbReference>
<dbReference type="InterPro" id="IPR003593">
    <property type="entry name" value="AAA+_ATPase"/>
</dbReference>
<dbReference type="InterPro" id="IPR058031">
    <property type="entry name" value="AAA_lid_NorR"/>
</dbReference>
<evidence type="ECO:0000313" key="10">
    <source>
        <dbReference type="Proteomes" id="UP000198238"/>
    </source>
</evidence>
<dbReference type="InterPro" id="IPR002078">
    <property type="entry name" value="Sigma_54_int"/>
</dbReference>
<dbReference type="PROSITE" id="PS00676">
    <property type="entry name" value="SIGMA54_INTERACT_2"/>
    <property type="match status" value="1"/>
</dbReference>
<proteinExistence type="predicted"/>
<feature type="domain" description="Response regulatory" evidence="8">
    <location>
        <begin position="7"/>
        <end position="121"/>
    </location>
</feature>
<dbReference type="PANTHER" id="PTHR32071">
    <property type="entry name" value="TRANSCRIPTIONAL REGULATORY PROTEIN"/>
    <property type="match status" value="1"/>
</dbReference>
<accession>A0A220S0K0</accession>
<evidence type="ECO:0000256" key="6">
    <source>
        <dbReference type="SAM" id="MobiDB-lite"/>
    </source>
</evidence>
<sequence length="541" mass="60157">MSKLQDPVLVVDDEADIRDLMEMTLMKMGLRVETAAGVEEAKNKLDDNDYSLVLTDMRMPDGSGLEVVQYIDELMLDTPVAVITAFGNADQAVEALKAGAFDYLQKPITLSQLRSLVKSAVTVSDAPSVPPEPQKNVSTAAEPYRKNLQTPPARQPLPAQKQQRNINAGNGVPEGLKSLKERFNTGNSIGTDMEDAPQLGGEADMPRLLGMSPQMIEVRHLIRRLAKSGVPVYIAGESGTGKEQAARTIHELSERADKPFIAVNCGAIPENLMESEFFGYKKGSFTGADQDRLGFFQHADGGTLFLDEVADLPLSMQVKLLRAIQEKAVRRIGDARETFVDVRIVCATHKNLEALVESGAFRQDLYYRLNVVSLHMPPLREMREDLGALILYLLYRHRHGNRTYKLSPKAQEALLHYSYPGNFRELENILERAVALTVGSIIQLDDLQIQQNTNNAVAQPVAAAVEEALSALEETPLLPVGAPLQPFDPRTMQIQEYLDQVERGIIEMALEQTRYNRTQAAKLLGISFRSMRYRMERLDIN</sequence>
<keyword evidence="10" id="KW-1185">Reference proteome</keyword>
<dbReference type="RefSeq" id="WP_089035728.1">
    <property type="nucleotide sequence ID" value="NZ_CP022278.1"/>
</dbReference>
<dbReference type="Gene3D" id="3.40.50.2300">
    <property type="match status" value="1"/>
</dbReference>
<dbReference type="EMBL" id="CP022278">
    <property type="protein sequence ID" value="ASK27010.1"/>
    <property type="molecule type" value="Genomic_DNA"/>
</dbReference>
<gene>
    <name evidence="9" type="ORF">BG910_03985</name>
</gene>
<evidence type="ECO:0000256" key="1">
    <source>
        <dbReference type="ARBA" id="ARBA00022741"/>
    </source>
</evidence>
<evidence type="ECO:0000256" key="5">
    <source>
        <dbReference type="PROSITE-ProRule" id="PRU00169"/>
    </source>
</evidence>
<evidence type="ECO:0000259" key="8">
    <source>
        <dbReference type="PROSITE" id="PS50110"/>
    </source>
</evidence>
<organism evidence="9 10">
    <name type="scientific">Neisseria chenwenguii</name>
    <dbReference type="NCBI Taxonomy" id="1853278"/>
    <lineage>
        <taxon>Bacteria</taxon>
        <taxon>Pseudomonadati</taxon>
        <taxon>Pseudomonadota</taxon>
        <taxon>Betaproteobacteria</taxon>
        <taxon>Neisseriales</taxon>
        <taxon>Neisseriaceae</taxon>
        <taxon>Neisseria</taxon>
    </lineage>
</organism>
<dbReference type="PANTHER" id="PTHR32071:SF100">
    <property type="entry name" value="RESPONSE REGULATOR PROTEIN PILR"/>
    <property type="match status" value="1"/>
</dbReference>
<dbReference type="CDD" id="cd00009">
    <property type="entry name" value="AAA"/>
    <property type="match status" value="1"/>
</dbReference>
<dbReference type="PROSITE" id="PS50045">
    <property type="entry name" value="SIGMA54_INTERACT_4"/>
    <property type="match status" value="1"/>
</dbReference>
<dbReference type="GO" id="GO:0043565">
    <property type="term" value="F:sequence-specific DNA binding"/>
    <property type="evidence" value="ECO:0007669"/>
    <property type="project" value="InterPro"/>
</dbReference>